<dbReference type="Pfam" id="PF00512">
    <property type="entry name" value="HisKA"/>
    <property type="match status" value="1"/>
</dbReference>
<dbReference type="CDD" id="cd00082">
    <property type="entry name" value="HisKA"/>
    <property type="match status" value="1"/>
</dbReference>
<dbReference type="SUPFAM" id="SSF55874">
    <property type="entry name" value="ATPase domain of HSP90 chaperone/DNA topoisomerase II/histidine kinase"/>
    <property type="match status" value="1"/>
</dbReference>
<reference evidence="16 17" key="1">
    <citation type="submission" date="2018-07" db="EMBL/GenBank/DDBJ databases">
        <title>Lottiidibacillus patelloidae gen. nov., sp. nov., isolated from the intestinal tract of a marine limpet and the reclassification of B. taeanensis BH030017T, B. algicola KMM 3737T and B. hwajinpoensis SW-72T as genus Lottiidibacillus.</title>
        <authorList>
            <person name="Liu R."/>
            <person name="Huang Z."/>
        </authorList>
    </citation>
    <scope>NUCLEOTIDE SEQUENCE [LARGE SCALE GENOMIC DNA]</scope>
    <source>
        <strain evidence="16 17">BH030017</strain>
    </source>
</reference>
<dbReference type="SMART" id="SM00387">
    <property type="entry name" value="HATPase_c"/>
    <property type="match status" value="1"/>
</dbReference>
<keyword evidence="12" id="KW-0902">Two-component regulatory system</keyword>
<evidence type="ECO:0000259" key="15">
    <source>
        <dbReference type="PROSITE" id="PS50109"/>
    </source>
</evidence>
<dbReference type="PROSITE" id="PS50109">
    <property type="entry name" value="HIS_KIN"/>
    <property type="match status" value="1"/>
</dbReference>
<keyword evidence="8" id="KW-0547">Nucleotide-binding</keyword>
<accession>A0A366XTJ5</accession>
<proteinExistence type="predicted"/>
<dbReference type="AlphaFoldDB" id="A0A366XTJ5"/>
<keyword evidence="6" id="KW-0808">Transferase</keyword>
<keyword evidence="9" id="KW-0418">Kinase</keyword>
<dbReference type="GO" id="GO:0005886">
    <property type="term" value="C:plasma membrane"/>
    <property type="evidence" value="ECO:0007669"/>
    <property type="project" value="UniProtKB-SubCell"/>
</dbReference>
<evidence type="ECO:0000256" key="7">
    <source>
        <dbReference type="ARBA" id="ARBA00022692"/>
    </source>
</evidence>
<gene>
    <name evidence="16" type="ORF">DS031_21970</name>
</gene>
<keyword evidence="7 14" id="KW-0812">Transmembrane</keyword>
<dbReference type="GO" id="GO:0005524">
    <property type="term" value="F:ATP binding"/>
    <property type="evidence" value="ECO:0007669"/>
    <property type="project" value="UniProtKB-KW"/>
</dbReference>
<evidence type="ECO:0000256" key="8">
    <source>
        <dbReference type="ARBA" id="ARBA00022741"/>
    </source>
</evidence>
<evidence type="ECO:0000256" key="6">
    <source>
        <dbReference type="ARBA" id="ARBA00022679"/>
    </source>
</evidence>
<keyword evidence="4" id="KW-1003">Cell membrane</keyword>
<feature type="transmembrane region" description="Helical" evidence="14">
    <location>
        <begin position="104"/>
        <end position="125"/>
    </location>
</feature>
<evidence type="ECO:0000313" key="16">
    <source>
        <dbReference type="EMBL" id="RBW67474.1"/>
    </source>
</evidence>
<evidence type="ECO:0000256" key="9">
    <source>
        <dbReference type="ARBA" id="ARBA00022777"/>
    </source>
</evidence>
<feature type="transmembrane region" description="Helical" evidence="14">
    <location>
        <begin position="7"/>
        <end position="25"/>
    </location>
</feature>
<protein>
    <recommendedName>
        <fullName evidence="3">histidine kinase</fullName>
        <ecNumber evidence="3">2.7.13.3</ecNumber>
    </recommendedName>
</protein>
<dbReference type="PANTHER" id="PTHR43065:SF46">
    <property type="entry name" value="C4-DICARBOXYLATE TRANSPORT SENSOR PROTEIN DCTB"/>
    <property type="match status" value="1"/>
</dbReference>
<sequence>MNDINYLLLQILIVILPIFIYQTLFGEKLVFQHKKKVKIYEFAFLVTTLLSSMSFPNFLTTEYRFDLRLIPITQGFLYGGPTAGWLLTAISLLYRIFLGGFSGLHHYLIVLVLYIPIVLLVSKFYKKANRKKRTSGFILLSLYPFICSSIALAILGNLTFLINSFNSQLLIHITVILTASWLTVSLLEEIRENAKMRLELQHAEKMNMLRDLTSVFAHEIRNPMQVTRGFLQVLNTPDLSQEKKNYIQISLDELDSANEIINEFLSLAKPGDGKTQIVEIGSQLTRVLNILQGYASNNNVQFQTNFSENCSVIVNPQKLNQCLINMIKNAIEAMPNGGVVTISCYQDHKHIVIEIEDQGIGMTKEQLNRLGTPFYSLKEKGTGIGLMVSYQIIHSCQGKIKVTSEKDVGTKFSILLPAY</sequence>
<dbReference type="Proteomes" id="UP000253314">
    <property type="component" value="Unassembled WGS sequence"/>
</dbReference>
<dbReference type="InterPro" id="IPR004358">
    <property type="entry name" value="Sig_transdc_His_kin-like_C"/>
</dbReference>
<feature type="transmembrane region" description="Helical" evidence="14">
    <location>
        <begin position="76"/>
        <end position="98"/>
    </location>
</feature>
<dbReference type="InterPro" id="IPR003661">
    <property type="entry name" value="HisK_dim/P_dom"/>
</dbReference>
<dbReference type="InterPro" id="IPR003594">
    <property type="entry name" value="HATPase_dom"/>
</dbReference>
<dbReference type="InterPro" id="IPR011620">
    <property type="entry name" value="Sig_transdc_His_kinase_LytS_TM"/>
</dbReference>
<dbReference type="Pfam" id="PF02518">
    <property type="entry name" value="HATPase_c"/>
    <property type="match status" value="1"/>
</dbReference>
<evidence type="ECO:0000256" key="2">
    <source>
        <dbReference type="ARBA" id="ARBA00004651"/>
    </source>
</evidence>
<dbReference type="PANTHER" id="PTHR43065">
    <property type="entry name" value="SENSOR HISTIDINE KINASE"/>
    <property type="match status" value="1"/>
</dbReference>
<evidence type="ECO:0000256" key="1">
    <source>
        <dbReference type="ARBA" id="ARBA00000085"/>
    </source>
</evidence>
<evidence type="ECO:0000256" key="3">
    <source>
        <dbReference type="ARBA" id="ARBA00012438"/>
    </source>
</evidence>
<dbReference type="SMART" id="SM00388">
    <property type="entry name" value="HisKA"/>
    <property type="match status" value="1"/>
</dbReference>
<dbReference type="GO" id="GO:0071555">
    <property type="term" value="P:cell wall organization"/>
    <property type="evidence" value="ECO:0007669"/>
    <property type="project" value="InterPro"/>
</dbReference>
<organism evidence="16 17">
    <name type="scientific">Bacillus taeanensis</name>
    <dbReference type="NCBI Taxonomy" id="273032"/>
    <lineage>
        <taxon>Bacteria</taxon>
        <taxon>Bacillati</taxon>
        <taxon>Bacillota</taxon>
        <taxon>Bacilli</taxon>
        <taxon>Bacillales</taxon>
        <taxon>Bacillaceae</taxon>
        <taxon>Bacillus</taxon>
    </lineage>
</organism>
<dbReference type="Gene3D" id="1.10.287.130">
    <property type="match status" value="1"/>
</dbReference>
<evidence type="ECO:0000256" key="4">
    <source>
        <dbReference type="ARBA" id="ARBA00022475"/>
    </source>
</evidence>
<comment type="subcellular location">
    <subcellularLocation>
        <location evidence="2">Cell membrane</location>
        <topology evidence="2">Multi-pass membrane protein</topology>
    </subcellularLocation>
</comment>
<evidence type="ECO:0000256" key="13">
    <source>
        <dbReference type="ARBA" id="ARBA00023136"/>
    </source>
</evidence>
<evidence type="ECO:0000256" key="11">
    <source>
        <dbReference type="ARBA" id="ARBA00022989"/>
    </source>
</evidence>
<dbReference type="Gene3D" id="1.10.1760.20">
    <property type="match status" value="1"/>
</dbReference>
<feature type="transmembrane region" description="Helical" evidence="14">
    <location>
        <begin position="137"/>
        <end position="163"/>
    </location>
</feature>
<evidence type="ECO:0000256" key="10">
    <source>
        <dbReference type="ARBA" id="ARBA00022840"/>
    </source>
</evidence>
<feature type="domain" description="Histidine kinase" evidence="15">
    <location>
        <begin position="215"/>
        <end position="419"/>
    </location>
</feature>
<dbReference type="GO" id="GO:0000155">
    <property type="term" value="F:phosphorelay sensor kinase activity"/>
    <property type="evidence" value="ECO:0007669"/>
    <property type="project" value="InterPro"/>
</dbReference>
<keyword evidence="17" id="KW-1185">Reference proteome</keyword>
<feature type="transmembrane region" description="Helical" evidence="14">
    <location>
        <begin position="37"/>
        <end position="55"/>
    </location>
</feature>
<dbReference type="InterPro" id="IPR036890">
    <property type="entry name" value="HATPase_C_sf"/>
</dbReference>
<comment type="catalytic activity">
    <reaction evidence="1">
        <text>ATP + protein L-histidine = ADP + protein N-phospho-L-histidine.</text>
        <dbReference type="EC" id="2.7.13.3"/>
    </reaction>
</comment>
<evidence type="ECO:0000256" key="12">
    <source>
        <dbReference type="ARBA" id="ARBA00023012"/>
    </source>
</evidence>
<keyword evidence="13 14" id="KW-0472">Membrane</keyword>
<dbReference type="SUPFAM" id="SSF47384">
    <property type="entry name" value="Homodimeric domain of signal transducing histidine kinase"/>
    <property type="match status" value="1"/>
</dbReference>
<name>A0A366XTJ5_9BACI</name>
<evidence type="ECO:0000313" key="17">
    <source>
        <dbReference type="Proteomes" id="UP000253314"/>
    </source>
</evidence>
<dbReference type="PRINTS" id="PR00344">
    <property type="entry name" value="BCTRLSENSOR"/>
</dbReference>
<evidence type="ECO:0000256" key="14">
    <source>
        <dbReference type="SAM" id="Phobius"/>
    </source>
</evidence>
<dbReference type="InterPro" id="IPR005467">
    <property type="entry name" value="His_kinase_dom"/>
</dbReference>
<keyword evidence="11 14" id="KW-1133">Transmembrane helix</keyword>
<feature type="transmembrane region" description="Helical" evidence="14">
    <location>
        <begin position="169"/>
        <end position="187"/>
    </location>
</feature>
<dbReference type="Gene3D" id="3.30.565.10">
    <property type="entry name" value="Histidine kinase-like ATPase, C-terminal domain"/>
    <property type="match status" value="1"/>
</dbReference>
<dbReference type="EMBL" id="QOCW01000036">
    <property type="protein sequence ID" value="RBW67474.1"/>
    <property type="molecule type" value="Genomic_DNA"/>
</dbReference>
<keyword evidence="10" id="KW-0067">ATP-binding</keyword>
<dbReference type="OrthoDB" id="9815750at2"/>
<dbReference type="InterPro" id="IPR036097">
    <property type="entry name" value="HisK_dim/P_sf"/>
</dbReference>
<dbReference type="Pfam" id="PF07694">
    <property type="entry name" value="5TM-5TMR_LYT"/>
    <property type="match status" value="1"/>
</dbReference>
<evidence type="ECO:0000256" key="5">
    <source>
        <dbReference type="ARBA" id="ARBA00022553"/>
    </source>
</evidence>
<dbReference type="RefSeq" id="WP_113808311.1">
    <property type="nucleotide sequence ID" value="NZ_QOCW01000036.1"/>
</dbReference>
<comment type="caution">
    <text evidence="16">The sequence shown here is derived from an EMBL/GenBank/DDBJ whole genome shotgun (WGS) entry which is preliminary data.</text>
</comment>
<dbReference type="EC" id="2.7.13.3" evidence="3"/>
<keyword evidence="5" id="KW-0597">Phosphoprotein</keyword>